<evidence type="ECO:0000313" key="12">
    <source>
        <dbReference type="Proteomes" id="UP000077671"/>
    </source>
</evidence>
<dbReference type="PANTHER" id="PTHR13032:SF6">
    <property type="entry name" value="MITOCHONDRIAL IMPORT INNER MEMBRANE TRANSLOCASE SUBUNIT TIM21"/>
    <property type="match status" value="1"/>
</dbReference>
<evidence type="ECO:0000256" key="5">
    <source>
        <dbReference type="ARBA" id="ARBA00022989"/>
    </source>
</evidence>
<dbReference type="Proteomes" id="UP000836402">
    <property type="component" value="Unassembled WGS sequence"/>
</dbReference>
<reference evidence="10" key="3">
    <citation type="submission" date="2020-10" db="EMBL/GenBank/DDBJ databases">
        <authorList>
            <person name="Sedaghatjoo S."/>
        </authorList>
    </citation>
    <scope>NUCLEOTIDE SEQUENCE</scope>
    <source>
        <strain evidence="10">AZH3</strain>
    </source>
</reference>
<keyword evidence="13" id="KW-1185">Reference proteome</keyword>
<feature type="transmembrane region" description="Helical" evidence="9">
    <location>
        <begin position="152"/>
        <end position="174"/>
    </location>
</feature>
<feature type="region of interest" description="Disordered" evidence="8">
    <location>
        <begin position="363"/>
        <end position="383"/>
    </location>
</feature>
<evidence type="ECO:0008006" key="14">
    <source>
        <dbReference type="Google" id="ProtNLM"/>
    </source>
</evidence>
<dbReference type="GO" id="GO:0030150">
    <property type="term" value="P:protein import into mitochondrial matrix"/>
    <property type="evidence" value="ECO:0007669"/>
    <property type="project" value="InterPro"/>
</dbReference>
<dbReference type="InterPro" id="IPR013261">
    <property type="entry name" value="Tim21"/>
</dbReference>
<sequence length="432" mass="47118">MSVLRSGCGRTSTSSLSQGSALGPALFYFPAYGSPAPALRCVSTSSRCVAKEVDSSSASASHAAFEKRRIIDELRLASGGSKNPGAVAARSRRVLDDDTLRRAQVSPASLAAAASIGAADSGRPSLLDKLTAEGKPWKELKRGQKIARGTRFTTRFLLVVAGGTFTLAVVYALATELFAPNSPTVVYADAIRRVKRHDITYIALLEPLRFLTHPPRNDLTDPSETLLPLPASARSTLRAHKPVAVYSVDGRTGREVMRLHFWIIGRERGTELGWFEEARGWTEHQLRHASARLQEAWERIDWNGNLAGTEAAEARIADSQAQWEGEIRSARESNGSSVASYLTLPFRAVGSMFGSVTRSPTDVGVNADETSGRPGFGRRDEPGTFTTAEVVTELEKDDAGVFQYRSMYMRVPHDSIMARKLWVIKKKGEVVR</sequence>
<evidence type="ECO:0000256" key="9">
    <source>
        <dbReference type="SAM" id="Phobius"/>
    </source>
</evidence>
<comment type="subcellular location">
    <subcellularLocation>
        <location evidence="1">Mitochondrion membrane</location>
        <topology evidence="1">Single-pass membrane protein</topology>
    </subcellularLocation>
</comment>
<evidence type="ECO:0000313" key="11">
    <source>
        <dbReference type="EMBL" id="KAE8263100.1"/>
    </source>
</evidence>
<evidence type="ECO:0000313" key="13">
    <source>
        <dbReference type="Proteomes" id="UP000836402"/>
    </source>
</evidence>
<proteinExistence type="inferred from homology"/>
<keyword evidence="4" id="KW-0809">Transit peptide</keyword>
<keyword evidence="3 9" id="KW-0812">Transmembrane</keyword>
<evidence type="ECO:0000256" key="6">
    <source>
        <dbReference type="ARBA" id="ARBA00023128"/>
    </source>
</evidence>
<protein>
    <recommendedName>
        <fullName evidence="14">Mitochondrial import inner membrane translocase subunit Tim21</fullName>
    </recommendedName>
</protein>
<evidence type="ECO:0000256" key="3">
    <source>
        <dbReference type="ARBA" id="ARBA00022692"/>
    </source>
</evidence>
<name>A0A177UU94_9BASI</name>
<evidence type="ECO:0000313" key="10">
    <source>
        <dbReference type="EMBL" id="CAD6935101.1"/>
    </source>
</evidence>
<dbReference type="Pfam" id="PF08294">
    <property type="entry name" value="TIM21"/>
    <property type="match status" value="1"/>
</dbReference>
<gene>
    <name evidence="11" type="ORF">A4X03_0g1927</name>
    <name evidence="10" type="ORF">JKIAZH3_G3018</name>
</gene>
<dbReference type="PANTHER" id="PTHR13032">
    <property type="entry name" value="MITOCHONDRIAL IMPORT INNER MEMBRANE TRANSLOCASE SUBUNIT TIM21"/>
    <property type="match status" value="1"/>
</dbReference>
<keyword evidence="5 9" id="KW-1133">Transmembrane helix</keyword>
<dbReference type="AlphaFoldDB" id="A0A177UU94"/>
<accession>A0A177UU94</accession>
<evidence type="ECO:0000256" key="8">
    <source>
        <dbReference type="SAM" id="MobiDB-lite"/>
    </source>
</evidence>
<dbReference type="Proteomes" id="UP000077671">
    <property type="component" value="Unassembled WGS sequence"/>
</dbReference>
<evidence type="ECO:0000256" key="4">
    <source>
        <dbReference type="ARBA" id="ARBA00022946"/>
    </source>
</evidence>
<dbReference type="EMBL" id="CAJHJG010003749">
    <property type="protein sequence ID" value="CAD6935101.1"/>
    <property type="molecule type" value="Genomic_DNA"/>
</dbReference>
<organism evidence="11 12">
    <name type="scientific">Tilletia caries</name>
    <name type="common">wheat bunt fungus</name>
    <dbReference type="NCBI Taxonomy" id="13290"/>
    <lineage>
        <taxon>Eukaryota</taxon>
        <taxon>Fungi</taxon>
        <taxon>Dikarya</taxon>
        <taxon>Basidiomycota</taxon>
        <taxon>Ustilaginomycotina</taxon>
        <taxon>Exobasidiomycetes</taxon>
        <taxon>Tilletiales</taxon>
        <taxon>Tilletiaceae</taxon>
        <taxon>Tilletia</taxon>
    </lineage>
</organism>
<dbReference type="GO" id="GO:0005744">
    <property type="term" value="C:TIM23 mitochondrial import inner membrane translocase complex"/>
    <property type="evidence" value="ECO:0007669"/>
    <property type="project" value="InterPro"/>
</dbReference>
<reference evidence="11" key="2">
    <citation type="journal article" date="2019" name="IMA Fungus">
        <title>Genome sequencing and comparison of five Tilletia species to identify candidate genes for the detection of regulated species infecting wheat.</title>
        <authorList>
            <person name="Nguyen H.D.T."/>
            <person name="Sultana T."/>
            <person name="Kesanakurti P."/>
            <person name="Hambleton S."/>
        </authorList>
    </citation>
    <scope>NUCLEOTIDE SEQUENCE</scope>
    <source>
        <strain evidence="11">DAOMC 238032</strain>
    </source>
</reference>
<comment type="similarity">
    <text evidence="2">Belongs to the TIM21 family.</text>
</comment>
<evidence type="ECO:0000256" key="7">
    <source>
        <dbReference type="ARBA" id="ARBA00023136"/>
    </source>
</evidence>
<reference evidence="11" key="1">
    <citation type="submission" date="2016-04" db="EMBL/GenBank/DDBJ databases">
        <authorList>
            <person name="Nguyen H.D."/>
            <person name="Kesanakurti P."/>
            <person name="Cullis J."/>
            <person name="Levesque C.A."/>
            <person name="Hambleton S."/>
        </authorList>
    </citation>
    <scope>NUCLEOTIDE SEQUENCE</scope>
    <source>
        <strain evidence="11">DAOMC 238032</strain>
    </source>
</reference>
<comment type="caution">
    <text evidence="11">The sequence shown here is derived from an EMBL/GenBank/DDBJ whole genome shotgun (WGS) entry which is preliminary data.</text>
</comment>
<keyword evidence="6" id="KW-0496">Mitochondrion</keyword>
<evidence type="ECO:0000256" key="2">
    <source>
        <dbReference type="ARBA" id="ARBA00010867"/>
    </source>
</evidence>
<dbReference type="EMBL" id="LWDD02000172">
    <property type="protein sequence ID" value="KAE8263100.1"/>
    <property type="molecule type" value="Genomic_DNA"/>
</dbReference>
<evidence type="ECO:0000256" key="1">
    <source>
        <dbReference type="ARBA" id="ARBA00004304"/>
    </source>
</evidence>
<keyword evidence="7 9" id="KW-0472">Membrane</keyword>